<reference evidence="1 2" key="1">
    <citation type="submission" date="2018-03" db="EMBL/GenBank/DDBJ databases">
        <title>Bacteriophage NCPPB3778 and a type I-E CRISPR drive the evolution of the US Biological Select Agent, Rathayibacter toxicus.</title>
        <authorList>
            <person name="Davis E.W.II."/>
            <person name="Tabima J.F."/>
            <person name="Weisberg A.J."/>
            <person name="Dantas Lopes L."/>
            <person name="Wiseman M.S."/>
            <person name="Wiseman M.S."/>
            <person name="Pupko T."/>
            <person name="Belcher M.S."/>
            <person name="Sechler A.J."/>
            <person name="Tancos M.A."/>
            <person name="Schroeder B.K."/>
            <person name="Murray T.D."/>
            <person name="Luster D.G."/>
            <person name="Schneider W.L."/>
            <person name="Rogers E."/>
            <person name="Andreote F.D."/>
            <person name="Grunwald N.J."/>
            <person name="Putnam M.L."/>
            <person name="Chang J.H."/>
        </authorList>
    </citation>
    <scope>NUCLEOTIDE SEQUENCE [LARGE SCALE GENOMIC DNA]</scope>
    <source>
        <strain evidence="1 2">NCCPB 2253</strain>
    </source>
</reference>
<dbReference type="Proteomes" id="UP000283946">
    <property type="component" value="Chromosome"/>
</dbReference>
<dbReference type="AlphaFoldDB" id="A0AAD1ACM5"/>
<accession>A0AAD1ACM5</accession>
<name>A0AAD1ACM5_9MICO</name>
<dbReference type="KEGG" id="ria:C7V51_03255"/>
<dbReference type="RefSeq" id="WP_104354198.1">
    <property type="nucleotide sequence ID" value="NZ_CP028130.1"/>
</dbReference>
<protein>
    <submittedName>
        <fullName evidence="1">Uncharacterized protein</fullName>
    </submittedName>
</protein>
<sequence length="71" mass="7383">MEKVTVEESNVVPDGEAAVLSAETYVAAGPEVRTPTFPLGLVLDAVALACGRPAFGIPATRARILELFRGA</sequence>
<proteinExistence type="predicted"/>
<dbReference type="EMBL" id="CP028130">
    <property type="protein sequence ID" value="AZZ55012.1"/>
    <property type="molecule type" value="Genomic_DNA"/>
</dbReference>
<evidence type="ECO:0000313" key="1">
    <source>
        <dbReference type="EMBL" id="AZZ55012.1"/>
    </source>
</evidence>
<gene>
    <name evidence="1" type="ORF">C7V51_03255</name>
</gene>
<organism evidence="1 2">
    <name type="scientific">Rathayibacter iranicus</name>
    <dbReference type="NCBI Taxonomy" id="59737"/>
    <lineage>
        <taxon>Bacteria</taxon>
        <taxon>Bacillati</taxon>
        <taxon>Actinomycetota</taxon>
        <taxon>Actinomycetes</taxon>
        <taxon>Micrococcales</taxon>
        <taxon>Microbacteriaceae</taxon>
        <taxon>Rathayibacter</taxon>
    </lineage>
</organism>
<evidence type="ECO:0000313" key="2">
    <source>
        <dbReference type="Proteomes" id="UP000283946"/>
    </source>
</evidence>